<dbReference type="PANTHER" id="PTHR36806">
    <property type="entry name" value="ADENINE PHOSPHORIBOSYLTRANSFERASE"/>
    <property type="match status" value="1"/>
</dbReference>
<protein>
    <submittedName>
        <fullName evidence="2">Uncharacterized protein</fullName>
    </submittedName>
</protein>
<comment type="caution">
    <text evidence="2">The sequence shown here is derived from an EMBL/GenBank/DDBJ whole genome shotgun (WGS) entry which is preliminary data.</text>
</comment>
<keyword evidence="3" id="KW-1185">Reference proteome</keyword>
<organism evidence="2 3">
    <name type="scientific">Stephania yunnanensis</name>
    <dbReference type="NCBI Taxonomy" id="152371"/>
    <lineage>
        <taxon>Eukaryota</taxon>
        <taxon>Viridiplantae</taxon>
        <taxon>Streptophyta</taxon>
        <taxon>Embryophyta</taxon>
        <taxon>Tracheophyta</taxon>
        <taxon>Spermatophyta</taxon>
        <taxon>Magnoliopsida</taxon>
        <taxon>Ranunculales</taxon>
        <taxon>Menispermaceae</taxon>
        <taxon>Menispermoideae</taxon>
        <taxon>Cissampelideae</taxon>
        <taxon>Stephania</taxon>
    </lineage>
</organism>
<keyword evidence="1" id="KW-0732">Signal</keyword>
<gene>
    <name evidence="2" type="ORF">Syun_009063</name>
</gene>
<evidence type="ECO:0000313" key="3">
    <source>
        <dbReference type="Proteomes" id="UP001420932"/>
    </source>
</evidence>
<evidence type="ECO:0000256" key="1">
    <source>
        <dbReference type="SAM" id="SignalP"/>
    </source>
</evidence>
<dbReference type="AlphaFoldDB" id="A0AAP0KFP0"/>
<feature type="signal peptide" evidence="1">
    <location>
        <begin position="1"/>
        <end position="24"/>
    </location>
</feature>
<dbReference type="Proteomes" id="UP001420932">
    <property type="component" value="Unassembled WGS sequence"/>
</dbReference>
<reference evidence="2 3" key="1">
    <citation type="submission" date="2024-01" db="EMBL/GenBank/DDBJ databases">
        <title>Genome assemblies of Stephania.</title>
        <authorList>
            <person name="Yang L."/>
        </authorList>
    </citation>
    <scope>NUCLEOTIDE SEQUENCE [LARGE SCALE GENOMIC DNA]</scope>
    <source>
        <strain evidence="2">YNDBR</strain>
        <tissue evidence="2">Leaf</tissue>
    </source>
</reference>
<name>A0AAP0KFP0_9MAGN</name>
<accession>A0AAP0KFP0</accession>
<dbReference type="EMBL" id="JBBNAF010000004">
    <property type="protein sequence ID" value="KAK9150754.1"/>
    <property type="molecule type" value="Genomic_DNA"/>
</dbReference>
<sequence>MKKTSTSALTLVLLLLIIIPTSSSLQYYSQLRTLTSLSTSLMHRVANARAARGDAQGAQRARRIAEAMESGVWSVWRRVGWDYVWNYAWGDGVGDLGEFGGVVADVAELLRLLNELTQSGSDRVYQRVVEVGNSVVRTQRVQTDFLNKKRKLLEGKMGAIREVVMGIKKEVQGDLLKDCIDVGIGDLKGLVQVVKDMALQFSRQNNLHENSDL</sequence>
<evidence type="ECO:0000313" key="2">
    <source>
        <dbReference type="EMBL" id="KAK9150754.1"/>
    </source>
</evidence>
<feature type="chain" id="PRO_5042961077" evidence="1">
    <location>
        <begin position="25"/>
        <end position="213"/>
    </location>
</feature>
<proteinExistence type="predicted"/>